<dbReference type="Proteomes" id="UP000028704">
    <property type="component" value="Unassembled WGS sequence"/>
</dbReference>
<name>A0A922T4Q0_9STRE</name>
<reference evidence="1 2" key="1">
    <citation type="journal article" date="2014" name="Int. J. Syst. Evol. Microbiol.">
        <title>Phylogenomics and the dynamic genome evolution of the genus Streptococcus.</title>
        <authorList>
            <consortium name="The Broad Institute Genome Sequencing Platform"/>
            <person name="Richards V.P."/>
            <person name="Palmer S.R."/>
            <person name="Pavinski Bitar P.D."/>
            <person name="Qin X."/>
            <person name="Weinstock G.M."/>
            <person name="Highlander S.K."/>
            <person name="Town C.D."/>
            <person name="Burne R.A."/>
            <person name="Stanhope M.J."/>
        </authorList>
    </citation>
    <scope>NUCLEOTIDE SEQUENCE [LARGE SCALE GENOMIC DNA]</scope>
    <source>
        <strain evidence="1 2">CECT 5772</strain>
    </source>
</reference>
<dbReference type="EMBL" id="AWEX01000051">
    <property type="protein sequence ID" value="KED04378.1"/>
    <property type="molecule type" value="Genomic_DNA"/>
</dbReference>
<evidence type="ECO:0000313" key="1">
    <source>
        <dbReference type="EMBL" id="KED04378.1"/>
    </source>
</evidence>
<gene>
    <name evidence="1" type="ORF">CECT5772_05653</name>
</gene>
<proteinExistence type="predicted"/>
<dbReference type="AlphaFoldDB" id="A0A922T4Q0"/>
<protein>
    <submittedName>
        <fullName evidence="1">Uncharacterized protein</fullName>
    </submittedName>
</protein>
<accession>A0A922T4Q0</accession>
<comment type="caution">
    <text evidence="1">The sequence shown here is derived from an EMBL/GenBank/DDBJ whole genome shotgun (WGS) entry which is preliminary data.</text>
</comment>
<organism evidence="1 2">
    <name type="scientific">Streptococcus equi subsp. ruminatorum CECT 5772</name>
    <dbReference type="NCBI Taxonomy" id="1051981"/>
    <lineage>
        <taxon>Bacteria</taxon>
        <taxon>Bacillati</taxon>
        <taxon>Bacillota</taxon>
        <taxon>Bacilli</taxon>
        <taxon>Lactobacillales</taxon>
        <taxon>Streptococcaceae</taxon>
        <taxon>Streptococcus</taxon>
    </lineage>
</organism>
<sequence>MRAAHDMLESVLAAYIDCGMELPAPMDLITLTVDAGFTSLYSS</sequence>
<evidence type="ECO:0000313" key="2">
    <source>
        <dbReference type="Proteomes" id="UP000028704"/>
    </source>
</evidence>